<dbReference type="GO" id="GO:0009252">
    <property type="term" value="P:peptidoglycan biosynthetic process"/>
    <property type="evidence" value="ECO:0007669"/>
    <property type="project" value="UniProtKB-KW"/>
</dbReference>
<dbReference type="EC" id="3.4.16.4" evidence="16"/>
<comment type="similarity">
    <text evidence="3">Belongs to the transpeptidase family.</text>
</comment>
<dbReference type="InterPro" id="IPR036138">
    <property type="entry name" value="PBP_dimer_sf"/>
</dbReference>
<evidence type="ECO:0000256" key="13">
    <source>
        <dbReference type="ARBA" id="ARBA00023316"/>
    </source>
</evidence>
<evidence type="ECO:0000256" key="12">
    <source>
        <dbReference type="ARBA" id="ARBA00023136"/>
    </source>
</evidence>
<dbReference type="InterPro" id="IPR001460">
    <property type="entry name" value="PCN-bd_Tpept"/>
</dbReference>
<gene>
    <name evidence="16" type="ORF">AVDCRST_MAG45-198</name>
</gene>
<keyword evidence="4" id="KW-1003">Cell membrane</keyword>
<sequence>MRDDVGEQLAAVPFSTATVKQDVDLPVVQYLMENGEDFPGVTVERVFLRRYPYDEVGAHLFGTVGEINEEQLDGKDYRGAEQGDRVGQSGVEATYDRYLRGRNGATRVQVDAMGALTGSLSAKQPRAGRQLRLGVDLDVQRTAQEALGEGRRGAFVVMDVKDGEVRALGSTPSFDPNLFAKTIKQSDYDRLSDPLNGNPLANRAIQGLYPAASTFKLITATAGLEGGLIDPETPISDPGSLNVGGTVFKNAGEAVNGVISLRQALSVSSDVFFYKLGLEANGEGDGLGLQRWARRLGIGRKTGIDLPGELPGLVPSPKWRAKANREGIGDGRPWSAGDNINLSVGQGDLQTNPLQMAVAYAAIANGGRVVTPHLGKRVEDGDGRVLQEFPAPGRRRVKVEPEHRDAILQGLRQAASSPGGTSADVFKGFPIPIAGKTGTAEKGLGRPDQSWYLALAPYPNPRYVVAVTDEAGGFGAETAAPAARRILAALFDVRGQDKKVVKGDSRTF</sequence>
<evidence type="ECO:0000256" key="4">
    <source>
        <dbReference type="ARBA" id="ARBA00022475"/>
    </source>
</evidence>
<accession>A0A6J4RTX9</accession>
<keyword evidence="13" id="KW-0961">Cell wall biogenesis/degradation</keyword>
<dbReference type="Gene3D" id="3.40.710.10">
    <property type="entry name" value="DD-peptidase/beta-lactamase superfamily"/>
    <property type="match status" value="1"/>
</dbReference>
<dbReference type="InterPro" id="IPR017790">
    <property type="entry name" value="Penicillin-binding_protein_2"/>
</dbReference>
<keyword evidence="6" id="KW-0645">Protease</keyword>
<feature type="domain" description="Penicillin-binding protein transpeptidase" evidence="14">
    <location>
        <begin position="153"/>
        <end position="487"/>
    </location>
</feature>
<dbReference type="EMBL" id="CADCVU010000016">
    <property type="protein sequence ID" value="CAA9481482.1"/>
    <property type="molecule type" value="Genomic_DNA"/>
</dbReference>
<dbReference type="NCBIfam" id="TIGR03423">
    <property type="entry name" value="pbp2_mrdA"/>
    <property type="match status" value="1"/>
</dbReference>
<evidence type="ECO:0000256" key="8">
    <source>
        <dbReference type="ARBA" id="ARBA00022801"/>
    </source>
</evidence>
<evidence type="ECO:0000256" key="9">
    <source>
        <dbReference type="ARBA" id="ARBA00022960"/>
    </source>
</evidence>
<dbReference type="InterPro" id="IPR050515">
    <property type="entry name" value="Beta-lactam/transpept"/>
</dbReference>
<keyword evidence="7" id="KW-0812">Transmembrane</keyword>
<dbReference type="InterPro" id="IPR005311">
    <property type="entry name" value="PBP_dimer"/>
</dbReference>
<keyword evidence="8 16" id="KW-0378">Hydrolase</keyword>
<keyword evidence="12" id="KW-0472">Membrane</keyword>
<evidence type="ECO:0000259" key="14">
    <source>
        <dbReference type="Pfam" id="PF00905"/>
    </source>
</evidence>
<organism evidence="16">
    <name type="scientific">uncultured Solirubrobacterales bacterium</name>
    <dbReference type="NCBI Taxonomy" id="768556"/>
    <lineage>
        <taxon>Bacteria</taxon>
        <taxon>Bacillati</taxon>
        <taxon>Actinomycetota</taxon>
        <taxon>Thermoleophilia</taxon>
        <taxon>Solirubrobacterales</taxon>
        <taxon>environmental samples</taxon>
    </lineage>
</organism>
<evidence type="ECO:0000256" key="1">
    <source>
        <dbReference type="ARBA" id="ARBA00004167"/>
    </source>
</evidence>
<dbReference type="GO" id="GO:0005886">
    <property type="term" value="C:plasma membrane"/>
    <property type="evidence" value="ECO:0007669"/>
    <property type="project" value="UniProtKB-SubCell"/>
</dbReference>
<dbReference type="Pfam" id="PF03717">
    <property type="entry name" value="PBP_dimer"/>
    <property type="match status" value="1"/>
</dbReference>
<dbReference type="SUPFAM" id="SSF56601">
    <property type="entry name" value="beta-lactamase/transpeptidase-like"/>
    <property type="match status" value="1"/>
</dbReference>
<keyword evidence="11" id="KW-1133">Transmembrane helix</keyword>
<dbReference type="GO" id="GO:0008360">
    <property type="term" value="P:regulation of cell shape"/>
    <property type="evidence" value="ECO:0007669"/>
    <property type="project" value="UniProtKB-KW"/>
</dbReference>
<evidence type="ECO:0000256" key="7">
    <source>
        <dbReference type="ARBA" id="ARBA00022692"/>
    </source>
</evidence>
<evidence type="ECO:0000313" key="16">
    <source>
        <dbReference type="EMBL" id="CAA9481482.1"/>
    </source>
</evidence>
<dbReference type="SUPFAM" id="SSF56519">
    <property type="entry name" value="Penicillin binding protein dimerisation domain"/>
    <property type="match status" value="1"/>
</dbReference>
<dbReference type="Gene3D" id="3.90.1310.10">
    <property type="entry name" value="Penicillin-binding protein 2a (Domain 2)"/>
    <property type="match status" value="1"/>
</dbReference>
<keyword evidence="10" id="KW-0573">Peptidoglycan synthesis</keyword>
<dbReference type="PANTHER" id="PTHR30627">
    <property type="entry name" value="PEPTIDOGLYCAN D,D-TRANSPEPTIDASE"/>
    <property type="match status" value="1"/>
</dbReference>
<feature type="domain" description="Penicillin-binding protein dimerisation" evidence="15">
    <location>
        <begin position="12"/>
        <end position="117"/>
    </location>
</feature>
<evidence type="ECO:0000259" key="15">
    <source>
        <dbReference type="Pfam" id="PF03717"/>
    </source>
</evidence>
<dbReference type="GO" id="GO:0009002">
    <property type="term" value="F:serine-type D-Ala-D-Ala carboxypeptidase activity"/>
    <property type="evidence" value="ECO:0007669"/>
    <property type="project" value="UniProtKB-EC"/>
</dbReference>
<evidence type="ECO:0000256" key="10">
    <source>
        <dbReference type="ARBA" id="ARBA00022984"/>
    </source>
</evidence>
<dbReference type="AlphaFoldDB" id="A0A6J4RTX9"/>
<dbReference type="GO" id="GO:0071555">
    <property type="term" value="P:cell wall organization"/>
    <property type="evidence" value="ECO:0007669"/>
    <property type="project" value="UniProtKB-KW"/>
</dbReference>
<evidence type="ECO:0000256" key="5">
    <source>
        <dbReference type="ARBA" id="ARBA00022519"/>
    </source>
</evidence>
<dbReference type="GO" id="GO:0008658">
    <property type="term" value="F:penicillin binding"/>
    <property type="evidence" value="ECO:0007669"/>
    <property type="project" value="InterPro"/>
</dbReference>
<evidence type="ECO:0000256" key="3">
    <source>
        <dbReference type="ARBA" id="ARBA00007171"/>
    </source>
</evidence>
<dbReference type="Pfam" id="PF00905">
    <property type="entry name" value="Transpeptidase"/>
    <property type="match status" value="1"/>
</dbReference>
<evidence type="ECO:0000256" key="2">
    <source>
        <dbReference type="ARBA" id="ARBA00004236"/>
    </source>
</evidence>
<protein>
    <submittedName>
        <fullName evidence="16">Peptidoglycan D,D-transpeptidase MrdA</fullName>
        <ecNumber evidence="16">3.4.16.4</ecNumber>
    </submittedName>
</protein>
<name>A0A6J4RTX9_9ACTN</name>
<reference evidence="16" key="1">
    <citation type="submission" date="2020-02" db="EMBL/GenBank/DDBJ databases">
        <authorList>
            <person name="Meier V. D."/>
        </authorList>
    </citation>
    <scope>NUCLEOTIDE SEQUENCE</scope>
    <source>
        <strain evidence="16">AVDCRST_MAG45</strain>
    </source>
</reference>
<keyword evidence="16" id="KW-0121">Carboxypeptidase</keyword>
<keyword evidence="9" id="KW-0133">Cell shape</keyword>
<dbReference type="PANTHER" id="PTHR30627:SF2">
    <property type="entry name" value="PEPTIDOGLYCAN D,D-TRANSPEPTIDASE MRDA"/>
    <property type="match status" value="1"/>
</dbReference>
<dbReference type="GO" id="GO:0006508">
    <property type="term" value="P:proteolysis"/>
    <property type="evidence" value="ECO:0007669"/>
    <property type="project" value="UniProtKB-KW"/>
</dbReference>
<comment type="subcellular location">
    <subcellularLocation>
        <location evidence="2">Cell membrane</location>
    </subcellularLocation>
    <subcellularLocation>
        <location evidence="1">Membrane</location>
        <topology evidence="1">Single-pass membrane protein</topology>
    </subcellularLocation>
</comment>
<proteinExistence type="inferred from homology"/>
<dbReference type="InterPro" id="IPR012338">
    <property type="entry name" value="Beta-lactam/transpept-like"/>
</dbReference>
<keyword evidence="5" id="KW-0997">Cell inner membrane</keyword>
<evidence type="ECO:0000256" key="11">
    <source>
        <dbReference type="ARBA" id="ARBA00022989"/>
    </source>
</evidence>
<dbReference type="GO" id="GO:0071972">
    <property type="term" value="F:peptidoglycan L,D-transpeptidase activity"/>
    <property type="evidence" value="ECO:0007669"/>
    <property type="project" value="TreeGrafter"/>
</dbReference>
<evidence type="ECO:0000256" key="6">
    <source>
        <dbReference type="ARBA" id="ARBA00022670"/>
    </source>
</evidence>